<evidence type="ECO:0000313" key="2">
    <source>
        <dbReference type="EMBL" id="MEC4721919.1"/>
    </source>
</evidence>
<dbReference type="SUPFAM" id="SSF50475">
    <property type="entry name" value="FMN-binding split barrel"/>
    <property type="match status" value="1"/>
</dbReference>
<dbReference type="InterPro" id="IPR024029">
    <property type="entry name" value="Pyridox_Oxase_FMN-dep"/>
</dbReference>
<dbReference type="Pfam" id="PF01243">
    <property type="entry name" value="PNPOx_N"/>
    <property type="match status" value="1"/>
</dbReference>
<sequence length="169" mass="18467">MNDALNDEFRISSLDNLERLYGPPNRTSRQEAPHIKPEFHQFIEKAPFVVLSTIGPDGLDASAKGDAGGFVDVIDEKTLLIPERGSHGRNDSLRNIVADPRVALIFLVPGISTMLRVCGRAHVSVNPDFLARFPAKPGLVSSVIVVHVEEAFLQCARALEKSGLWTSDP</sequence>
<evidence type="ECO:0000313" key="3">
    <source>
        <dbReference type="Proteomes" id="UP001352263"/>
    </source>
</evidence>
<dbReference type="EMBL" id="JAWIIV010000023">
    <property type="protein sequence ID" value="MEC4721919.1"/>
    <property type="molecule type" value="Genomic_DNA"/>
</dbReference>
<dbReference type="InterPro" id="IPR012349">
    <property type="entry name" value="Split_barrel_FMN-bd"/>
</dbReference>
<dbReference type="PANTHER" id="PTHR42815:SF2">
    <property type="entry name" value="FAD-BINDING, PUTATIVE (AFU_ORTHOLOGUE AFUA_6G07600)-RELATED"/>
    <property type="match status" value="1"/>
</dbReference>
<dbReference type="NCBIfam" id="TIGR04025">
    <property type="entry name" value="PPOX_FMN_DR2398"/>
    <property type="match status" value="1"/>
</dbReference>
<comment type="caution">
    <text evidence="2">The sequence shown here is derived from an EMBL/GenBank/DDBJ whole genome shotgun (WGS) entry which is preliminary data.</text>
</comment>
<keyword evidence="3" id="KW-1185">Reference proteome</keyword>
<dbReference type="InterPro" id="IPR011576">
    <property type="entry name" value="Pyridox_Oxase_N"/>
</dbReference>
<protein>
    <submittedName>
        <fullName evidence="2">Pyridoxamine 5'-phosphate oxidase family protein</fullName>
    </submittedName>
</protein>
<proteinExistence type="predicted"/>
<dbReference type="PANTHER" id="PTHR42815">
    <property type="entry name" value="FAD-BINDING, PUTATIVE (AFU_ORTHOLOGUE AFUA_6G07600)-RELATED"/>
    <property type="match status" value="1"/>
</dbReference>
<accession>A0ABU6JFP1</accession>
<name>A0ABU6JFP1_9BURK</name>
<dbReference type="Proteomes" id="UP001352263">
    <property type="component" value="Unassembled WGS sequence"/>
</dbReference>
<dbReference type="RefSeq" id="WP_326508601.1">
    <property type="nucleotide sequence ID" value="NZ_JAWIIV010000023.1"/>
</dbReference>
<feature type="domain" description="Pyridoxamine 5'-phosphate oxidase N-terminal" evidence="1">
    <location>
        <begin position="35"/>
        <end position="150"/>
    </location>
</feature>
<gene>
    <name evidence="2" type="ORF">RY831_22375</name>
</gene>
<reference evidence="2 3" key="1">
    <citation type="submission" date="2023-10" db="EMBL/GenBank/DDBJ databases">
        <title>Noviherbaspirillum sp. CPCC 100848 genome assembly.</title>
        <authorList>
            <person name="Li X.Y."/>
            <person name="Fang X.M."/>
        </authorList>
    </citation>
    <scope>NUCLEOTIDE SEQUENCE [LARGE SCALE GENOMIC DNA]</scope>
    <source>
        <strain evidence="2 3">CPCC 100848</strain>
    </source>
</reference>
<organism evidence="2 3">
    <name type="scientific">Noviherbaspirillum album</name>
    <dbReference type="NCBI Taxonomy" id="3080276"/>
    <lineage>
        <taxon>Bacteria</taxon>
        <taxon>Pseudomonadati</taxon>
        <taxon>Pseudomonadota</taxon>
        <taxon>Betaproteobacteria</taxon>
        <taxon>Burkholderiales</taxon>
        <taxon>Oxalobacteraceae</taxon>
        <taxon>Noviherbaspirillum</taxon>
    </lineage>
</organism>
<evidence type="ECO:0000259" key="1">
    <source>
        <dbReference type="Pfam" id="PF01243"/>
    </source>
</evidence>
<dbReference type="Gene3D" id="2.30.110.10">
    <property type="entry name" value="Electron Transport, Fmn-binding Protein, Chain A"/>
    <property type="match status" value="1"/>
</dbReference>